<keyword evidence="2" id="KW-0812">Transmembrane</keyword>
<dbReference type="RefSeq" id="WP_230574482.1">
    <property type="nucleotide sequence ID" value="NZ_CAKJTI010000005.1"/>
</dbReference>
<comment type="caution">
    <text evidence="3">The sequence shown here is derived from an EMBL/GenBank/DDBJ whole genome shotgun (WGS) entry which is preliminary data.</text>
</comment>
<name>A0ABM8Y9F6_9BACI</name>
<protein>
    <recommendedName>
        <fullName evidence="5">Methanol dehydrogenase</fullName>
    </recommendedName>
</protein>
<gene>
    <name evidence="3" type="ORF">BACCIP111899_01464</name>
</gene>
<dbReference type="EMBL" id="CAKJTI010000005">
    <property type="protein sequence ID" value="CAG9612291.1"/>
    <property type="molecule type" value="Genomic_DNA"/>
</dbReference>
<evidence type="ECO:0000313" key="4">
    <source>
        <dbReference type="Proteomes" id="UP000789423"/>
    </source>
</evidence>
<feature type="region of interest" description="Disordered" evidence="1">
    <location>
        <begin position="54"/>
        <end position="77"/>
    </location>
</feature>
<reference evidence="3 4" key="1">
    <citation type="submission" date="2021-10" db="EMBL/GenBank/DDBJ databases">
        <authorList>
            <person name="Criscuolo A."/>
        </authorList>
    </citation>
    <scope>NUCLEOTIDE SEQUENCE [LARGE SCALE GENOMIC DNA]</scope>
    <source>
        <strain evidence="4">CIP 111899</strain>
    </source>
</reference>
<evidence type="ECO:0008006" key="5">
    <source>
        <dbReference type="Google" id="ProtNLM"/>
    </source>
</evidence>
<evidence type="ECO:0000256" key="1">
    <source>
        <dbReference type="SAM" id="MobiDB-lite"/>
    </source>
</evidence>
<evidence type="ECO:0000313" key="3">
    <source>
        <dbReference type="EMBL" id="CAG9612291.1"/>
    </source>
</evidence>
<dbReference type="Proteomes" id="UP000789423">
    <property type="component" value="Unassembled WGS sequence"/>
</dbReference>
<keyword evidence="2" id="KW-0472">Membrane</keyword>
<dbReference type="InterPro" id="IPR057360">
    <property type="entry name" value="YxzE"/>
</dbReference>
<keyword evidence="2" id="KW-1133">Transmembrane helix</keyword>
<feature type="transmembrane region" description="Helical" evidence="2">
    <location>
        <begin position="6"/>
        <end position="22"/>
    </location>
</feature>
<dbReference type="Pfam" id="PF25184">
    <property type="entry name" value="YxzE"/>
    <property type="match status" value="1"/>
</dbReference>
<feature type="compositionally biased region" description="Gly residues" evidence="1">
    <location>
        <begin position="65"/>
        <end position="77"/>
    </location>
</feature>
<proteinExistence type="predicted"/>
<evidence type="ECO:0000256" key="2">
    <source>
        <dbReference type="SAM" id="Phobius"/>
    </source>
</evidence>
<organism evidence="3 4">
    <name type="scientific">Bacillus rhizoplanae</name>
    <dbReference type="NCBI Taxonomy" id="2880966"/>
    <lineage>
        <taxon>Bacteria</taxon>
        <taxon>Bacillati</taxon>
        <taxon>Bacillota</taxon>
        <taxon>Bacilli</taxon>
        <taxon>Bacillales</taxon>
        <taxon>Bacillaceae</taxon>
        <taxon>Bacillus</taxon>
    </lineage>
</organism>
<accession>A0ABM8Y9F6</accession>
<keyword evidence="4" id="KW-1185">Reference proteome</keyword>
<sequence>MEILVGAVLFIILFWIIVKVIVSSERKRARKQYKSDATDSTTYTATPFFFAGPSESSGDCDSSFGGDGGDGGSCGGD</sequence>